<dbReference type="Pfam" id="PF04089">
    <property type="entry name" value="BRICHOS"/>
    <property type="match status" value="1"/>
</dbReference>
<evidence type="ECO:0000259" key="6">
    <source>
        <dbReference type="PROSITE" id="PS50869"/>
    </source>
</evidence>
<name>A0A8K0ERJ8_BRALA</name>
<keyword evidence="5" id="KW-0472">Membrane</keyword>
<feature type="transmembrane region" description="Helical" evidence="5">
    <location>
        <begin position="343"/>
        <end position="362"/>
    </location>
</feature>
<keyword evidence="5" id="KW-0812">Transmembrane</keyword>
<dbReference type="GO" id="GO:0032991">
    <property type="term" value="C:protein-containing complex"/>
    <property type="evidence" value="ECO:0007669"/>
    <property type="project" value="TreeGrafter"/>
</dbReference>
<dbReference type="PANTHER" id="PTHR14614">
    <property type="entry name" value="HEPATOCELLULAR CARCINOMA-ASSOCIATED ANTIGEN"/>
    <property type="match status" value="1"/>
</dbReference>
<dbReference type="Gene3D" id="3.40.50.150">
    <property type="entry name" value="Vaccinia Virus protein VP39"/>
    <property type="match status" value="1"/>
</dbReference>
<evidence type="ECO:0000256" key="1">
    <source>
        <dbReference type="ARBA" id="ARBA00022603"/>
    </source>
</evidence>
<evidence type="ECO:0000256" key="5">
    <source>
        <dbReference type="SAM" id="Phobius"/>
    </source>
</evidence>
<accession>A0A8K0ERJ8</accession>
<feature type="domain" description="BRICHOS" evidence="6">
    <location>
        <begin position="112"/>
        <end position="208"/>
    </location>
</feature>
<dbReference type="OrthoDB" id="413520at2759"/>
<reference evidence="7" key="1">
    <citation type="submission" date="2022-01" db="EMBL/GenBank/DDBJ databases">
        <authorList>
            <person name="Braso-Vives M."/>
        </authorList>
    </citation>
    <scope>NUCLEOTIDE SEQUENCE</scope>
</reference>
<dbReference type="PROSITE" id="PS50869">
    <property type="entry name" value="BRICHOS"/>
    <property type="match status" value="1"/>
</dbReference>
<evidence type="ECO:0000256" key="2">
    <source>
        <dbReference type="ARBA" id="ARBA00022691"/>
    </source>
</evidence>
<sequence>MSEGVEEIHGRDMSFTEDKKPLPIPLHTGPPADPETDFKNLADYQKKLKKWLIVGAVFLVLLVTGATLLGVFLSRNSNRILTAENKLKYDGQVLEEKVEVDVNLKTETFYTKSEDGETAIMYDTKNDLAAYKFSGLHICFILEDDTYSADDVDKMANEVQKDGEGKVEEAESGGEVNITLDESRGKVDKSILNEKMLDFCKAHEIYWAIARQGAQPAAENGPLDITDGWSPSKVLLLYWITELMPFKQNQAEMNCGATVSNCSGGDSTANGGYPPSPWTKEQIYDLMAKRSRVLKYNYAGREIHIKEANIGIQEEIGTKVWHAGEAFCEFIQRRGRQFKGKKVIEVGAGTGLVGIVASLMGADVTLTDLKKILPNMEENVQINTEGCKHRPKVRELEWGRELHQYSKGHYDYVIGTDVVYEEHMFRSLVVTLKHLCDEKTRVLLCHHVRWPDKDEKFMELFSADFTLVNQRRLPKQDLTVYLFEAKLKETH</sequence>
<feature type="compositionally biased region" description="Basic and acidic residues" evidence="4">
    <location>
        <begin position="1"/>
        <end position="21"/>
    </location>
</feature>
<dbReference type="Gene3D" id="3.30.390.150">
    <property type="match status" value="1"/>
</dbReference>
<feature type="region of interest" description="Disordered" evidence="4">
    <location>
        <begin position="1"/>
        <end position="32"/>
    </location>
</feature>
<dbReference type="InterPro" id="IPR007084">
    <property type="entry name" value="BRICHOS_dom"/>
</dbReference>
<dbReference type="InterPro" id="IPR029063">
    <property type="entry name" value="SAM-dependent_MTases_sf"/>
</dbReference>
<dbReference type="Proteomes" id="UP000838412">
    <property type="component" value="Chromosome 3"/>
</dbReference>
<dbReference type="SUPFAM" id="SSF53335">
    <property type="entry name" value="S-adenosyl-L-methionine-dependent methyltransferases"/>
    <property type="match status" value="1"/>
</dbReference>
<evidence type="ECO:0000256" key="3">
    <source>
        <dbReference type="ARBA" id="ARBA00023157"/>
    </source>
</evidence>
<dbReference type="GO" id="GO:0032259">
    <property type="term" value="P:methylation"/>
    <property type="evidence" value="ECO:0007669"/>
    <property type="project" value="UniProtKB-KW"/>
</dbReference>
<gene>
    <name evidence="7" type="primary">METTL21A</name>
    <name evidence="7" type="ORF">BLAG_LOCUS15978</name>
</gene>
<dbReference type="PANTHER" id="PTHR14614:SF109">
    <property type="entry name" value="RIBOSOMAL LYSINE N-METHYLTRANSFERASE 5"/>
    <property type="match status" value="1"/>
</dbReference>
<organism evidence="7 8">
    <name type="scientific">Branchiostoma lanceolatum</name>
    <name type="common">Common lancelet</name>
    <name type="synonym">Amphioxus lanceolatum</name>
    <dbReference type="NCBI Taxonomy" id="7740"/>
    <lineage>
        <taxon>Eukaryota</taxon>
        <taxon>Metazoa</taxon>
        <taxon>Chordata</taxon>
        <taxon>Cephalochordata</taxon>
        <taxon>Leptocardii</taxon>
        <taxon>Amphioxiformes</taxon>
        <taxon>Branchiostomatidae</taxon>
        <taxon>Branchiostoma</taxon>
    </lineage>
</organism>
<dbReference type="Pfam" id="PF10294">
    <property type="entry name" value="Methyltransf_16"/>
    <property type="match status" value="1"/>
</dbReference>
<dbReference type="InterPro" id="IPR019410">
    <property type="entry name" value="Methyltransf_16"/>
</dbReference>
<dbReference type="GO" id="GO:0008168">
    <property type="term" value="F:methyltransferase activity"/>
    <property type="evidence" value="ECO:0007669"/>
    <property type="project" value="UniProtKB-KW"/>
</dbReference>
<evidence type="ECO:0000256" key="4">
    <source>
        <dbReference type="SAM" id="MobiDB-lite"/>
    </source>
</evidence>
<dbReference type="AlphaFoldDB" id="A0A8K0ERJ8"/>
<dbReference type="GO" id="GO:0005829">
    <property type="term" value="C:cytosol"/>
    <property type="evidence" value="ECO:0007669"/>
    <property type="project" value="TreeGrafter"/>
</dbReference>
<keyword evidence="2" id="KW-0949">S-adenosyl-L-methionine</keyword>
<dbReference type="EMBL" id="OV696688">
    <property type="protein sequence ID" value="CAH1258396.1"/>
    <property type="molecule type" value="Genomic_DNA"/>
</dbReference>
<proteinExistence type="predicted"/>
<evidence type="ECO:0000313" key="7">
    <source>
        <dbReference type="EMBL" id="CAH1258396.1"/>
    </source>
</evidence>
<keyword evidence="3" id="KW-1015">Disulfide bond</keyword>
<protein>
    <submittedName>
        <fullName evidence="7">METTL21A protein</fullName>
    </submittedName>
</protein>
<evidence type="ECO:0000313" key="8">
    <source>
        <dbReference type="Proteomes" id="UP000838412"/>
    </source>
</evidence>
<feature type="transmembrane region" description="Helical" evidence="5">
    <location>
        <begin position="51"/>
        <end position="73"/>
    </location>
</feature>
<keyword evidence="5" id="KW-1133">Transmembrane helix</keyword>
<keyword evidence="8" id="KW-1185">Reference proteome</keyword>
<keyword evidence="1" id="KW-0808">Transferase</keyword>
<keyword evidence="1" id="KW-0489">Methyltransferase</keyword>
<dbReference type="CDD" id="cd02440">
    <property type="entry name" value="AdoMet_MTases"/>
    <property type="match status" value="1"/>
</dbReference>